<evidence type="ECO:0000256" key="1">
    <source>
        <dbReference type="SAM" id="MobiDB-lite"/>
    </source>
</evidence>
<sequence>ELGERHTLVPSGHGAPATELSAVGEDPLHDMSVGANDLLVVSGG</sequence>
<gene>
    <name evidence="2" type="ORF">S03H2_27202</name>
</gene>
<accession>X1GPU3</accession>
<organism evidence="2">
    <name type="scientific">marine sediment metagenome</name>
    <dbReference type="NCBI Taxonomy" id="412755"/>
    <lineage>
        <taxon>unclassified sequences</taxon>
        <taxon>metagenomes</taxon>
        <taxon>ecological metagenomes</taxon>
    </lineage>
</organism>
<reference evidence="2" key="1">
    <citation type="journal article" date="2014" name="Front. Microbiol.">
        <title>High frequency of phylogenetically diverse reductive dehalogenase-homologous genes in deep subseafloor sedimentary metagenomes.</title>
        <authorList>
            <person name="Kawai M."/>
            <person name="Futagami T."/>
            <person name="Toyoda A."/>
            <person name="Takaki Y."/>
            <person name="Nishi S."/>
            <person name="Hori S."/>
            <person name="Arai W."/>
            <person name="Tsubouchi T."/>
            <person name="Morono Y."/>
            <person name="Uchiyama I."/>
            <person name="Ito T."/>
            <person name="Fujiyama A."/>
            <person name="Inagaki F."/>
            <person name="Takami H."/>
        </authorList>
    </citation>
    <scope>NUCLEOTIDE SEQUENCE</scope>
    <source>
        <strain evidence="2">Expedition CK06-06</strain>
    </source>
</reference>
<dbReference type="EMBL" id="BARU01016185">
    <property type="protein sequence ID" value="GAH59217.1"/>
    <property type="molecule type" value="Genomic_DNA"/>
</dbReference>
<proteinExistence type="predicted"/>
<dbReference type="AlphaFoldDB" id="X1GPU3"/>
<feature type="non-terminal residue" evidence="2">
    <location>
        <position position="44"/>
    </location>
</feature>
<name>X1GPU3_9ZZZZ</name>
<protein>
    <submittedName>
        <fullName evidence="2">Uncharacterized protein</fullName>
    </submittedName>
</protein>
<feature type="region of interest" description="Disordered" evidence="1">
    <location>
        <begin position="1"/>
        <end position="20"/>
    </location>
</feature>
<evidence type="ECO:0000313" key="2">
    <source>
        <dbReference type="EMBL" id="GAH59217.1"/>
    </source>
</evidence>
<feature type="non-terminal residue" evidence="2">
    <location>
        <position position="1"/>
    </location>
</feature>
<comment type="caution">
    <text evidence="2">The sequence shown here is derived from an EMBL/GenBank/DDBJ whole genome shotgun (WGS) entry which is preliminary data.</text>
</comment>